<organism evidence="2 3">
    <name type="scientific">Neisseria shayeganii 871</name>
    <dbReference type="NCBI Taxonomy" id="1032488"/>
    <lineage>
        <taxon>Bacteria</taxon>
        <taxon>Pseudomonadati</taxon>
        <taxon>Pseudomonadota</taxon>
        <taxon>Betaproteobacteria</taxon>
        <taxon>Neisseriales</taxon>
        <taxon>Neisseriaceae</taxon>
        <taxon>Neisseria</taxon>
    </lineage>
</organism>
<gene>
    <name evidence="2" type="ORF">HMPREF9371_0446</name>
</gene>
<protein>
    <submittedName>
        <fullName evidence="2">Uncharacterized protein</fullName>
    </submittedName>
</protein>
<evidence type="ECO:0000313" key="3">
    <source>
        <dbReference type="Proteomes" id="UP000003019"/>
    </source>
</evidence>
<dbReference type="PATRIC" id="fig|1032488.3.peg.409"/>
<dbReference type="Proteomes" id="UP000003019">
    <property type="component" value="Unassembled WGS sequence"/>
</dbReference>
<keyword evidence="1" id="KW-1133">Transmembrane helix</keyword>
<accession>G4CFS1</accession>
<keyword evidence="3" id="KW-1185">Reference proteome</keyword>
<proteinExistence type="predicted"/>
<keyword evidence="1" id="KW-0472">Membrane</keyword>
<dbReference type="EMBL" id="AGAY01000017">
    <property type="protein sequence ID" value="EGY53337.1"/>
    <property type="molecule type" value="Genomic_DNA"/>
</dbReference>
<sequence>MISPVDEWVALGAVKAGRIRRPFRLLLVLFRLAIFSLCSNSMFKKGYLKRLSLGRNLPARFQIARFTA</sequence>
<evidence type="ECO:0000313" key="2">
    <source>
        <dbReference type="EMBL" id="EGY53337.1"/>
    </source>
</evidence>
<keyword evidence="1" id="KW-0812">Transmembrane</keyword>
<feature type="transmembrane region" description="Helical" evidence="1">
    <location>
        <begin position="25"/>
        <end position="43"/>
    </location>
</feature>
<dbReference type="AlphaFoldDB" id="G4CFS1"/>
<name>G4CFS1_9NEIS</name>
<comment type="caution">
    <text evidence="2">The sequence shown here is derived from an EMBL/GenBank/DDBJ whole genome shotgun (WGS) entry which is preliminary data.</text>
</comment>
<evidence type="ECO:0000256" key="1">
    <source>
        <dbReference type="SAM" id="Phobius"/>
    </source>
</evidence>
<reference evidence="2 3" key="1">
    <citation type="submission" date="2011-05" db="EMBL/GenBank/DDBJ databases">
        <authorList>
            <person name="Muzny D."/>
            <person name="Qin X."/>
            <person name="Deng J."/>
            <person name="Jiang H."/>
            <person name="Liu Y."/>
            <person name="Qu J."/>
            <person name="Song X.-Z."/>
            <person name="Zhang L."/>
            <person name="Thornton R."/>
            <person name="Coyle M."/>
            <person name="Francisco L."/>
            <person name="Jackson L."/>
            <person name="Javaid M."/>
            <person name="Korchina V."/>
            <person name="Kovar C."/>
            <person name="Mata R."/>
            <person name="Mathew T."/>
            <person name="Ngo R."/>
            <person name="Nguyen L."/>
            <person name="Nguyen N."/>
            <person name="Okwuonu G."/>
            <person name="Ongeri F."/>
            <person name="Pham C."/>
            <person name="Simmons D."/>
            <person name="Wilczek-Boney K."/>
            <person name="Hale W."/>
            <person name="Jakkamsetti A."/>
            <person name="Pham P."/>
            <person name="Ruth R."/>
            <person name="San Lucas F."/>
            <person name="Warren J."/>
            <person name="Zhang J."/>
            <person name="Zhao Z."/>
            <person name="Zhou C."/>
            <person name="Zhu D."/>
            <person name="Lee S."/>
            <person name="Bess C."/>
            <person name="Blankenburg K."/>
            <person name="Forbes L."/>
            <person name="Fu Q."/>
            <person name="Gubbala S."/>
            <person name="Hirani K."/>
            <person name="Jayaseelan J.C."/>
            <person name="Lara F."/>
            <person name="Munidasa M."/>
            <person name="Palculict T."/>
            <person name="Patil S."/>
            <person name="Pu L.-L."/>
            <person name="Saada N."/>
            <person name="Tang L."/>
            <person name="Weissenberger G."/>
            <person name="Zhu Y."/>
            <person name="Hemphill L."/>
            <person name="Shang Y."/>
            <person name="Youmans B."/>
            <person name="Ayvaz T."/>
            <person name="Ross M."/>
            <person name="Santibanez J."/>
            <person name="Aqrawi P."/>
            <person name="Gross S."/>
            <person name="Joshi V."/>
            <person name="Fowler G."/>
            <person name="Nazareth L."/>
            <person name="Reid J."/>
            <person name="Worley K."/>
            <person name="Petrosino J."/>
            <person name="Highlander S."/>
            <person name="Gibbs R."/>
        </authorList>
    </citation>
    <scope>NUCLEOTIDE SEQUENCE [LARGE SCALE GENOMIC DNA]</scope>
    <source>
        <strain evidence="2 3">871</strain>
    </source>
</reference>
<dbReference type="HOGENOM" id="CLU_2789644_0_0_4"/>